<dbReference type="InterPro" id="IPR036259">
    <property type="entry name" value="MFS_trans_sf"/>
</dbReference>
<name>A0AAE0C789_9CHLO</name>
<dbReference type="Proteomes" id="UP001190700">
    <property type="component" value="Unassembled WGS sequence"/>
</dbReference>
<accession>A0AAE0C789</accession>
<dbReference type="SUPFAM" id="SSF103473">
    <property type="entry name" value="MFS general substrate transporter"/>
    <property type="match status" value="1"/>
</dbReference>
<feature type="transmembrane region" description="Helical" evidence="1">
    <location>
        <begin position="377"/>
        <end position="394"/>
    </location>
</feature>
<organism evidence="2 3">
    <name type="scientific">Cymbomonas tetramitiformis</name>
    <dbReference type="NCBI Taxonomy" id="36881"/>
    <lineage>
        <taxon>Eukaryota</taxon>
        <taxon>Viridiplantae</taxon>
        <taxon>Chlorophyta</taxon>
        <taxon>Pyramimonadophyceae</taxon>
        <taxon>Pyramimonadales</taxon>
        <taxon>Pyramimonadaceae</taxon>
        <taxon>Cymbomonas</taxon>
    </lineage>
</organism>
<dbReference type="AlphaFoldDB" id="A0AAE0C789"/>
<feature type="transmembrane region" description="Helical" evidence="1">
    <location>
        <begin position="97"/>
        <end position="118"/>
    </location>
</feature>
<keyword evidence="3" id="KW-1185">Reference proteome</keyword>
<evidence type="ECO:0000313" key="3">
    <source>
        <dbReference type="Proteomes" id="UP001190700"/>
    </source>
</evidence>
<reference evidence="2 3" key="1">
    <citation type="journal article" date="2015" name="Genome Biol. Evol.">
        <title>Comparative Genomics of a Bacterivorous Green Alga Reveals Evolutionary Causalities and Consequences of Phago-Mixotrophic Mode of Nutrition.</title>
        <authorList>
            <person name="Burns J.A."/>
            <person name="Paasch A."/>
            <person name="Narechania A."/>
            <person name="Kim E."/>
        </authorList>
    </citation>
    <scope>NUCLEOTIDE SEQUENCE [LARGE SCALE GENOMIC DNA]</scope>
    <source>
        <strain evidence="2 3">PLY_AMNH</strain>
    </source>
</reference>
<evidence type="ECO:0000313" key="2">
    <source>
        <dbReference type="EMBL" id="KAK3249761.1"/>
    </source>
</evidence>
<feature type="transmembrane region" description="Helical" evidence="1">
    <location>
        <begin position="513"/>
        <end position="531"/>
    </location>
</feature>
<feature type="transmembrane region" description="Helical" evidence="1">
    <location>
        <begin position="451"/>
        <end position="468"/>
    </location>
</feature>
<feature type="transmembrane region" description="Helical" evidence="1">
    <location>
        <begin position="219"/>
        <end position="238"/>
    </location>
</feature>
<dbReference type="EMBL" id="LGRX02027146">
    <property type="protein sequence ID" value="KAK3249761.1"/>
    <property type="molecule type" value="Genomic_DNA"/>
</dbReference>
<sequence length="546" mass="59729">MSSLRTRDGDVDSYHFSFPTDPMLRPGAHNKGDSWHETGHLRDQQPREAVWLGFPRRFFPLFFPAFVHSMNTDLSNASGTMTLLYCKALGWTDTHSILNYSLGLAFQTILPVVLGPLLSRMANFVGPKKAMMMAMAVSLLGQHVMFFMQAEWMFTLFTGLVAVQGSPLQPARLLYMKQFALSNDLHRKFVSLSALASLLGTVTGCLLMGMAVVQPEASLLGTVTGCLLMGMTVTLLDWGVVNVGMDSSRAAYLVAAVLTVYGMHLSHVYLEDVIIEEYVDEAPALTELVQMRVEDTTPDIPLSKPPRLQTVVLFFMAIICGVSITAGLISVAPVAVLVERVELNQSQMALVGLATVILGVIPPAAITADPNMKDRHVMLGGLALQLVGVVVLSLDEGALMATWVQVMLGGILVAHGATYFFISATSVYAIVLNDFHDKSTLLKLPAISQSTGVAFGQLLSGFLLFYYFQTPYALITGLPCFIVLVVVLLPYHYARLDPPYGTPWSDYGQGGYAPLQGHITPLVNFLCPRLFSLSRMNMRAKYSRKM</sequence>
<dbReference type="Gene3D" id="1.20.1250.20">
    <property type="entry name" value="MFS general substrate transporter like domains"/>
    <property type="match status" value="1"/>
</dbReference>
<evidence type="ECO:0000256" key="1">
    <source>
        <dbReference type="SAM" id="Phobius"/>
    </source>
</evidence>
<keyword evidence="1" id="KW-1133">Transmembrane helix</keyword>
<feature type="transmembrane region" description="Helical" evidence="1">
    <location>
        <begin position="311"/>
        <end position="336"/>
    </location>
</feature>
<comment type="caution">
    <text evidence="2">The sequence shown here is derived from an EMBL/GenBank/DDBJ whole genome shotgun (WGS) entry which is preliminary data.</text>
</comment>
<proteinExistence type="predicted"/>
<feature type="transmembrane region" description="Helical" evidence="1">
    <location>
        <begin position="475"/>
        <end position="493"/>
    </location>
</feature>
<gene>
    <name evidence="2" type="ORF">CYMTET_40824</name>
</gene>
<keyword evidence="1" id="KW-0472">Membrane</keyword>
<feature type="transmembrane region" description="Helical" evidence="1">
    <location>
        <begin position="152"/>
        <end position="168"/>
    </location>
</feature>
<protein>
    <submittedName>
        <fullName evidence="2">Uncharacterized protein</fullName>
    </submittedName>
</protein>
<feature type="transmembrane region" description="Helical" evidence="1">
    <location>
        <begin position="348"/>
        <end position="365"/>
    </location>
</feature>
<feature type="transmembrane region" description="Helical" evidence="1">
    <location>
        <begin position="189"/>
        <end position="213"/>
    </location>
</feature>
<feature type="transmembrane region" description="Helical" evidence="1">
    <location>
        <begin position="250"/>
        <end position="270"/>
    </location>
</feature>
<keyword evidence="1" id="KW-0812">Transmembrane</keyword>
<feature type="transmembrane region" description="Helical" evidence="1">
    <location>
        <begin position="406"/>
        <end position="431"/>
    </location>
</feature>